<dbReference type="PANTHER" id="PTHR46552:SF1">
    <property type="entry name" value="NADH-UBIQUINONE OXIDOREDUCTASE CHAIN 2"/>
    <property type="match status" value="1"/>
</dbReference>
<evidence type="ECO:0000256" key="3">
    <source>
        <dbReference type="ARBA" id="ARBA00007012"/>
    </source>
</evidence>
<keyword evidence="12 18" id="KW-1133">Transmembrane helix</keyword>
<dbReference type="InterPro" id="IPR001750">
    <property type="entry name" value="ND/Mrp_TM"/>
</dbReference>
<evidence type="ECO:0000256" key="8">
    <source>
        <dbReference type="ARBA" id="ARBA00022692"/>
    </source>
</evidence>
<evidence type="ECO:0000256" key="17">
    <source>
        <dbReference type="ARBA" id="ARBA00049551"/>
    </source>
</evidence>
<name>A0A3G1GQ00_9CUCU</name>
<keyword evidence="11 18" id="KW-0249">Electron transport</keyword>
<gene>
    <name evidence="20" type="primary">nad2</name>
</gene>
<evidence type="ECO:0000256" key="5">
    <source>
        <dbReference type="ARBA" id="ARBA00021008"/>
    </source>
</evidence>
<dbReference type="PANTHER" id="PTHR46552">
    <property type="entry name" value="NADH-UBIQUINONE OXIDOREDUCTASE CHAIN 2"/>
    <property type="match status" value="1"/>
</dbReference>
<evidence type="ECO:0000256" key="16">
    <source>
        <dbReference type="ARBA" id="ARBA00023136"/>
    </source>
</evidence>
<dbReference type="EC" id="7.1.1.2" evidence="4 18"/>
<feature type="transmembrane region" description="Helical" evidence="18">
    <location>
        <begin position="190"/>
        <end position="211"/>
    </location>
</feature>
<evidence type="ECO:0000256" key="12">
    <source>
        <dbReference type="ARBA" id="ARBA00022989"/>
    </source>
</evidence>
<evidence type="ECO:0000256" key="11">
    <source>
        <dbReference type="ARBA" id="ARBA00022982"/>
    </source>
</evidence>
<feature type="transmembrane region" description="Helical" evidence="18">
    <location>
        <begin position="265"/>
        <end position="285"/>
    </location>
</feature>
<sequence length="329" mass="36709">MMFLATAMLSTLITISSHSWMGMWIGLEINLLSIIPLLSSSNNPNSAEAAIKYFIAQAMASNILLMSIILMITLGEQSPPTLSSLWIIMQSALFIKMGAAPFHAWFPEVMSGLSWMNCLLMLTWQKIAPMVILMNTIKQSIFTTAIIVISALIGTVLGLNQTSLRKIMAYSSINHIGWMVAAMMSAQFLWIAYFSIYSLISINILVVLNFYKINTIGQIAEILSNSKFTSLMYSLNFFSLGGLPPFLGFLPKWLTIQYLAQENNIALAIFLSVITLVAMFFYLRIGFTSVMMTTSKSPYPPPYMKFMFSMTNIWSLMGLLVCCSVLNLS</sequence>
<evidence type="ECO:0000256" key="2">
    <source>
        <dbReference type="ARBA" id="ARBA00004448"/>
    </source>
</evidence>
<evidence type="ECO:0000259" key="19">
    <source>
        <dbReference type="Pfam" id="PF00361"/>
    </source>
</evidence>
<dbReference type="Pfam" id="PF00361">
    <property type="entry name" value="Proton_antipo_M"/>
    <property type="match status" value="1"/>
</dbReference>
<keyword evidence="6" id="KW-0813">Transport</keyword>
<geneLocation type="mitochondrion" evidence="20"/>
<feature type="transmembrane region" description="Helical" evidence="18">
    <location>
        <begin position="140"/>
        <end position="160"/>
    </location>
</feature>
<evidence type="ECO:0000256" key="18">
    <source>
        <dbReference type="RuleBase" id="RU003403"/>
    </source>
</evidence>
<evidence type="ECO:0000256" key="15">
    <source>
        <dbReference type="ARBA" id="ARBA00023128"/>
    </source>
</evidence>
<comment type="similarity">
    <text evidence="3 18">Belongs to the complex I subunit 2 family.</text>
</comment>
<comment type="subcellular location">
    <subcellularLocation>
        <location evidence="2 18">Mitochondrion inner membrane</location>
        <topology evidence="2 18">Multi-pass membrane protein</topology>
    </subcellularLocation>
</comment>
<comment type="function">
    <text evidence="18">Core subunit of the mitochondrial membrane respiratory chain NADH dehydrogenase (Complex I) which catalyzes electron transfer from NADH through the respiratory chain, using ubiquinone as an electron acceptor. Essential for the catalytic activity and assembly of complex I.</text>
</comment>
<keyword evidence="8 18" id="KW-0812">Transmembrane</keyword>
<dbReference type="AlphaFoldDB" id="A0A3G1GQ00"/>
<dbReference type="PRINTS" id="PR01436">
    <property type="entry name" value="NADHDHGNASE2"/>
</dbReference>
<keyword evidence="9 18" id="KW-0999">Mitochondrion inner membrane</keyword>
<feature type="transmembrane region" description="Helical" evidence="18">
    <location>
        <begin position="84"/>
        <end position="106"/>
    </location>
</feature>
<evidence type="ECO:0000256" key="4">
    <source>
        <dbReference type="ARBA" id="ARBA00012944"/>
    </source>
</evidence>
<evidence type="ECO:0000256" key="1">
    <source>
        <dbReference type="ARBA" id="ARBA00003257"/>
    </source>
</evidence>
<keyword evidence="10 18" id="KW-1278">Translocase</keyword>
<proteinExistence type="inferred from homology"/>
<accession>A0A3G1GQ00</accession>
<dbReference type="EMBL" id="KX943426">
    <property type="protein sequence ID" value="APX39875.1"/>
    <property type="molecule type" value="Genomic_DNA"/>
</dbReference>
<dbReference type="GO" id="GO:0008137">
    <property type="term" value="F:NADH dehydrogenase (ubiquinone) activity"/>
    <property type="evidence" value="ECO:0007669"/>
    <property type="project" value="UniProtKB-EC"/>
</dbReference>
<feature type="transmembrane region" description="Helical" evidence="18">
    <location>
        <begin position="306"/>
        <end position="328"/>
    </location>
</feature>
<keyword evidence="14 18" id="KW-0830">Ubiquinone</keyword>
<evidence type="ECO:0000313" key="20">
    <source>
        <dbReference type="EMBL" id="APX39875.1"/>
    </source>
</evidence>
<keyword evidence="15 18" id="KW-0496">Mitochondrion</keyword>
<protein>
    <recommendedName>
        <fullName evidence="5 18">NADH-ubiquinone oxidoreductase chain 2</fullName>
        <ecNumber evidence="4 18">7.1.1.2</ecNumber>
    </recommendedName>
</protein>
<keyword evidence="7 18" id="KW-0679">Respiratory chain</keyword>
<feature type="transmembrane region" description="Helical" evidence="18">
    <location>
        <begin position="231"/>
        <end position="253"/>
    </location>
</feature>
<evidence type="ECO:0000256" key="10">
    <source>
        <dbReference type="ARBA" id="ARBA00022967"/>
    </source>
</evidence>
<comment type="function">
    <text evidence="1">Core subunit of the mitochondrial membrane respiratory chain NADH dehydrogenase (Complex I) that is believed to belong to the minimal assembly required for catalysis. Complex I functions in the transfer of electrons from NADH to the respiratory chain. The immediate electron acceptor for the enzyme is believed to be ubiquinone.</text>
</comment>
<evidence type="ECO:0000256" key="13">
    <source>
        <dbReference type="ARBA" id="ARBA00023027"/>
    </source>
</evidence>
<keyword evidence="16 18" id="KW-0472">Membrane</keyword>
<evidence type="ECO:0000256" key="6">
    <source>
        <dbReference type="ARBA" id="ARBA00022448"/>
    </source>
</evidence>
<comment type="catalytic activity">
    <reaction evidence="17 18">
        <text>a ubiquinone + NADH + 5 H(+)(in) = a ubiquinol + NAD(+) + 4 H(+)(out)</text>
        <dbReference type="Rhea" id="RHEA:29091"/>
        <dbReference type="Rhea" id="RHEA-COMP:9565"/>
        <dbReference type="Rhea" id="RHEA-COMP:9566"/>
        <dbReference type="ChEBI" id="CHEBI:15378"/>
        <dbReference type="ChEBI" id="CHEBI:16389"/>
        <dbReference type="ChEBI" id="CHEBI:17976"/>
        <dbReference type="ChEBI" id="CHEBI:57540"/>
        <dbReference type="ChEBI" id="CHEBI:57945"/>
        <dbReference type="EC" id="7.1.1.2"/>
    </reaction>
</comment>
<evidence type="ECO:0000256" key="14">
    <source>
        <dbReference type="ARBA" id="ARBA00023075"/>
    </source>
</evidence>
<feature type="transmembrane region" description="Helical" evidence="18">
    <location>
        <begin position="50"/>
        <end position="72"/>
    </location>
</feature>
<reference evidence="20" key="1">
    <citation type="journal article" date="2015" name="Methods Ecol Evol 6">
        <title>Validating the power of mitochondrial metagenomics for community ecology and phylogenetics of complex assemblages.</title>
        <authorList>
            <person name="Gomez-Rodriguez C."/>
            <person name="Crampton-Platt A."/>
            <person name="Timmermans M.J.T.N."/>
            <person name="Baselga A."/>
            <person name="Vogler A.P."/>
        </authorList>
    </citation>
    <scope>NUCLEOTIDE SEQUENCE</scope>
</reference>
<dbReference type="InterPro" id="IPR003917">
    <property type="entry name" value="NADH_UbQ_OxRdtase_chain2"/>
</dbReference>
<evidence type="ECO:0000256" key="9">
    <source>
        <dbReference type="ARBA" id="ARBA00022792"/>
    </source>
</evidence>
<dbReference type="GO" id="GO:0006120">
    <property type="term" value="P:mitochondrial electron transport, NADH to ubiquinone"/>
    <property type="evidence" value="ECO:0007669"/>
    <property type="project" value="InterPro"/>
</dbReference>
<dbReference type="InterPro" id="IPR050175">
    <property type="entry name" value="Complex_I_Subunit_2"/>
</dbReference>
<evidence type="ECO:0000256" key="7">
    <source>
        <dbReference type="ARBA" id="ARBA00022660"/>
    </source>
</evidence>
<feature type="domain" description="NADH:quinone oxidoreductase/Mrp antiporter transmembrane" evidence="19">
    <location>
        <begin position="17"/>
        <end position="274"/>
    </location>
</feature>
<keyword evidence="13 18" id="KW-0520">NAD</keyword>
<feature type="transmembrane region" description="Helical" evidence="18">
    <location>
        <begin position="20"/>
        <end position="38"/>
    </location>
</feature>
<dbReference type="GO" id="GO:0005743">
    <property type="term" value="C:mitochondrial inner membrane"/>
    <property type="evidence" value="ECO:0007669"/>
    <property type="project" value="UniProtKB-SubCell"/>
</dbReference>
<organism evidence="20">
    <name type="scientific">Clytra espanoli</name>
    <dbReference type="NCBI Taxonomy" id="1425547"/>
    <lineage>
        <taxon>Eukaryota</taxon>
        <taxon>Metazoa</taxon>
        <taxon>Ecdysozoa</taxon>
        <taxon>Arthropoda</taxon>
        <taxon>Hexapoda</taxon>
        <taxon>Insecta</taxon>
        <taxon>Pterygota</taxon>
        <taxon>Neoptera</taxon>
        <taxon>Endopterygota</taxon>
        <taxon>Coleoptera</taxon>
        <taxon>Polyphaga</taxon>
        <taxon>Cucujiformia</taxon>
        <taxon>Chrysomeloidea</taxon>
        <taxon>Chrysomelidae</taxon>
        <taxon>Clytrinae</taxon>
        <taxon>Clytra</taxon>
    </lineage>
</organism>